<dbReference type="GO" id="GO:0000978">
    <property type="term" value="F:RNA polymerase II cis-regulatory region sequence-specific DNA binding"/>
    <property type="evidence" value="ECO:0007669"/>
    <property type="project" value="TreeGrafter"/>
</dbReference>
<dbReference type="SUPFAM" id="SSF57667">
    <property type="entry name" value="beta-beta-alpha zinc fingers"/>
    <property type="match status" value="2"/>
</dbReference>
<keyword evidence="3" id="KW-0677">Repeat</keyword>
<keyword evidence="2" id="KW-0479">Metal-binding</keyword>
<evidence type="ECO:0000256" key="2">
    <source>
        <dbReference type="ARBA" id="ARBA00022723"/>
    </source>
</evidence>
<keyword evidence="11" id="KW-1185">Reference proteome</keyword>
<dbReference type="STRING" id="8078.ENSFHEP00000032971"/>
<evidence type="ECO:0000256" key="1">
    <source>
        <dbReference type="ARBA" id="ARBA00004123"/>
    </source>
</evidence>
<dbReference type="Pfam" id="PF00096">
    <property type="entry name" value="zf-C2H2"/>
    <property type="match status" value="2"/>
</dbReference>
<dbReference type="FunFam" id="3.30.160.60:FF:000100">
    <property type="entry name" value="Zinc finger 45-like"/>
    <property type="match status" value="1"/>
</dbReference>
<evidence type="ECO:0000256" key="4">
    <source>
        <dbReference type="ARBA" id="ARBA00022771"/>
    </source>
</evidence>
<evidence type="ECO:0000259" key="9">
    <source>
        <dbReference type="PROSITE" id="PS50157"/>
    </source>
</evidence>
<dbReference type="InterPro" id="IPR036236">
    <property type="entry name" value="Znf_C2H2_sf"/>
</dbReference>
<dbReference type="PANTHER" id="PTHR23235">
    <property type="entry name" value="KRUEPPEL-LIKE TRANSCRIPTION FACTOR"/>
    <property type="match status" value="1"/>
</dbReference>
<evidence type="ECO:0000313" key="11">
    <source>
        <dbReference type="Proteomes" id="UP000265000"/>
    </source>
</evidence>
<organism evidence="10 11">
    <name type="scientific">Fundulus heteroclitus</name>
    <name type="common">Killifish</name>
    <name type="synonym">Mummichog</name>
    <dbReference type="NCBI Taxonomy" id="8078"/>
    <lineage>
        <taxon>Eukaryota</taxon>
        <taxon>Metazoa</taxon>
        <taxon>Chordata</taxon>
        <taxon>Craniata</taxon>
        <taxon>Vertebrata</taxon>
        <taxon>Euteleostomi</taxon>
        <taxon>Actinopterygii</taxon>
        <taxon>Neopterygii</taxon>
        <taxon>Teleostei</taxon>
        <taxon>Neoteleostei</taxon>
        <taxon>Acanthomorphata</taxon>
        <taxon>Ovalentaria</taxon>
        <taxon>Atherinomorphae</taxon>
        <taxon>Cyprinodontiformes</taxon>
        <taxon>Fundulidae</taxon>
        <taxon>Fundulus</taxon>
    </lineage>
</organism>
<dbReference type="PROSITE" id="PS00028">
    <property type="entry name" value="ZINC_FINGER_C2H2_1"/>
    <property type="match status" value="3"/>
</dbReference>
<dbReference type="PROSITE" id="PS50157">
    <property type="entry name" value="ZINC_FINGER_C2H2_2"/>
    <property type="match status" value="3"/>
</dbReference>
<evidence type="ECO:0000256" key="6">
    <source>
        <dbReference type="ARBA" id="ARBA00023242"/>
    </source>
</evidence>
<feature type="compositionally biased region" description="Basic and acidic residues" evidence="8">
    <location>
        <begin position="211"/>
        <end position="226"/>
    </location>
</feature>
<evidence type="ECO:0000256" key="5">
    <source>
        <dbReference type="ARBA" id="ARBA00022833"/>
    </source>
</evidence>
<dbReference type="FunFam" id="3.30.160.60:FF:000072">
    <property type="entry name" value="zinc finger protein 143 isoform X1"/>
    <property type="match status" value="1"/>
</dbReference>
<sequence>MNEQQVEGGNWVSSNSALKRSPTDDRADLKVKTVTQSNIAICSMNVEMDHSEMSDIWPEFQPASVGAGDLGAVEALISMTEHWKTRNFNPKPPRPLTPSSECSEDDTVPSGPSVPHESSFCMTPPYSPPHCEAVPSGSARKLHHSAGDAAVSQKYQCTSVIRHTADIKHCSCKPHQLLQEDRASGPLLAEDSKANFHAYDGCTDSDKSFAKQKTSKDALPHFEARQIRTSQLRPDDRSNRAASVPPAVTLVSHVPVFSQIVPVSSTSTATPLTIRTTGDPQQPRQQQQFGSTPPLETGSPPQVLTVEGQVVKGPLVLLVPQPSVPAFYVQQVQTTPGGTRFAPIAPAPGHAALEQRRVPLQTEASRVRSHVCPHDDCGKTYFKSSHLKAHMRTHTGEKPFRCKWEGCERRFARSDELSRHRRTHTGEKRFTCPLCLSRFMRSDHLAKHARRHFVARKKPFWALGMSPAADLTGSATVKLSSINPLGRQSNG</sequence>
<dbReference type="GO" id="GO:0008270">
    <property type="term" value="F:zinc ion binding"/>
    <property type="evidence" value="ECO:0007669"/>
    <property type="project" value="UniProtKB-KW"/>
</dbReference>
<feature type="region of interest" description="Disordered" evidence="8">
    <location>
        <begin position="270"/>
        <end position="302"/>
    </location>
</feature>
<feature type="compositionally biased region" description="Polar residues" evidence="8">
    <location>
        <begin position="270"/>
        <end position="279"/>
    </location>
</feature>
<feature type="region of interest" description="Disordered" evidence="8">
    <location>
        <begin position="1"/>
        <end position="25"/>
    </location>
</feature>
<feature type="region of interest" description="Disordered" evidence="8">
    <location>
        <begin position="84"/>
        <end position="121"/>
    </location>
</feature>
<reference evidence="10" key="1">
    <citation type="submission" date="2025-08" db="UniProtKB">
        <authorList>
            <consortium name="Ensembl"/>
        </authorList>
    </citation>
    <scope>IDENTIFICATION</scope>
</reference>
<dbReference type="Ensembl" id="ENSFHET00000026853.1">
    <property type="protein sequence ID" value="ENSFHEP00000032971.1"/>
    <property type="gene ID" value="ENSFHEG00000019783.1"/>
</dbReference>
<evidence type="ECO:0000256" key="7">
    <source>
        <dbReference type="PROSITE-ProRule" id="PRU00042"/>
    </source>
</evidence>
<name>A0A3Q2QY03_FUNHE</name>
<feature type="domain" description="C2H2-type" evidence="9">
    <location>
        <begin position="400"/>
        <end position="429"/>
    </location>
</feature>
<feature type="compositionally biased region" description="Polar residues" evidence="8">
    <location>
        <begin position="1"/>
        <end position="18"/>
    </location>
</feature>
<keyword evidence="6" id="KW-0539">Nucleus</keyword>
<dbReference type="PANTHER" id="PTHR23235:SF64">
    <property type="entry name" value="KRUEPPEL-LIKE FACTOR 10"/>
    <property type="match status" value="1"/>
</dbReference>
<reference evidence="10" key="2">
    <citation type="submission" date="2025-09" db="UniProtKB">
        <authorList>
            <consortium name="Ensembl"/>
        </authorList>
    </citation>
    <scope>IDENTIFICATION</scope>
</reference>
<dbReference type="CDD" id="cd21572">
    <property type="entry name" value="KLF10_N"/>
    <property type="match status" value="1"/>
</dbReference>
<keyword evidence="4 7" id="KW-0863">Zinc-finger</keyword>
<dbReference type="GeneID" id="105933147"/>
<dbReference type="SMART" id="SM00355">
    <property type="entry name" value="ZnF_C2H2"/>
    <property type="match status" value="3"/>
</dbReference>
<proteinExistence type="predicted"/>
<evidence type="ECO:0000256" key="8">
    <source>
        <dbReference type="SAM" id="MobiDB-lite"/>
    </source>
</evidence>
<accession>A0A3Q2QY03</accession>
<evidence type="ECO:0000256" key="3">
    <source>
        <dbReference type="ARBA" id="ARBA00022737"/>
    </source>
</evidence>
<dbReference type="FunFam" id="3.30.160.60:FF:000018">
    <property type="entry name" value="Krueppel-like factor 15"/>
    <property type="match status" value="1"/>
</dbReference>
<dbReference type="GeneTree" id="ENSGT00940000159405"/>
<evidence type="ECO:0000313" key="10">
    <source>
        <dbReference type="Ensembl" id="ENSFHEP00000032971.1"/>
    </source>
</evidence>
<dbReference type="InterPro" id="IPR013087">
    <property type="entry name" value="Znf_C2H2_type"/>
</dbReference>
<dbReference type="GO" id="GO:0000981">
    <property type="term" value="F:DNA-binding transcription factor activity, RNA polymerase II-specific"/>
    <property type="evidence" value="ECO:0007669"/>
    <property type="project" value="TreeGrafter"/>
</dbReference>
<protein>
    <submittedName>
        <fullName evidence="10">Krueppel-like factor 10</fullName>
    </submittedName>
</protein>
<dbReference type="Proteomes" id="UP000265000">
    <property type="component" value="Unplaced"/>
</dbReference>
<feature type="domain" description="C2H2-type" evidence="9">
    <location>
        <begin position="430"/>
        <end position="457"/>
    </location>
</feature>
<keyword evidence="5" id="KW-0862">Zinc</keyword>
<dbReference type="Gene3D" id="3.30.160.60">
    <property type="entry name" value="Classic Zinc Finger"/>
    <property type="match status" value="3"/>
</dbReference>
<feature type="domain" description="C2H2-type" evidence="9">
    <location>
        <begin position="370"/>
        <end position="399"/>
    </location>
</feature>
<dbReference type="OrthoDB" id="4748970at2759"/>
<comment type="subcellular location">
    <subcellularLocation>
        <location evidence="1">Nucleus</location>
    </subcellularLocation>
</comment>
<dbReference type="AlphaFoldDB" id="A0A3Q2QY03"/>
<feature type="region of interest" description="Disordered" evidence="8">
    <location>
        <begin position="211"/>
        <end position="241"/>
    </location>
</feature>
<dbReference type="GO" id="GO:0005634">
    <property type="term" value="C:nucleus"/>
    <property type="evidence" value="ECO:0007669"/>
    <property type="project" value="UniProtKB-SubCell"/>
</dbReference>